<evidence type="ECO:0000313" key="10">
    <source>
        <dbReference type="EMBL" id="ABD08110.1"/>
    </source>
</evidence>
<dbReference type="Pfam" id="PF07992">
    <property type="entry name" value="Pyr_redox_2"/>
    <property type="match status" value="1"/>
</dbReference>
<feature type="binding site" evidence="7">
    <location>
        <position position="352"/>
    </location>
    <ligand>
        <name>FAD</name>
        <dbReference type="ChEBI" id="CHEBI:57692"/>
    </ligand>
</feature>
<feature type="binding site" evidence="8">
    <location>
        <position position="359"/>
    </location>
    <ligand>
        <name>NADP(+)</name>
        <dbReference type="ChEBI" id="CHEBI:58349"/>
    </ligand>
</feature>
<proteinExistence type="inferred from homology"/>
<dbReference type="SUPFAM" id="SSF51971">
    <property type="entry name" value="Nucleotide-binding domain"/>
    <property type="match status" value="1"/>
</dbReference>
<evidence type="ECO:0000259" key="9">
    <source>
        <dbReference type="Pfam" id="PF07992"/>
    </source>
</evidence>
<feature type="binding site" evidence="8">
    <location>
        <begin position="160"/>
        <end position="163"/>
    </location>
    <ligand>
        <name>NADP(+)</name>
        <dbReference type="ChEBI" id="CHEBI:58349"/>
    </ligand>
</feature>
<dbReference type="InterPro" id="IPR023753">
    <property type="entry name" value="FAD/NAD-binding_dom"/>
</dbReference>
<evidence type="ECO:0000256" key="1">
    <source>
        <dbReference type="ARBA" id="ARBA00001974"/>
    </source>
</evidence>
<keyword evidence="4 7" id="KW-0274">FAD</keyword>
<sequence length="445" mass="47263">MTAAARDPAPAAAFRIAVVGSGPSGFYATEALFRSGTPVAVDMFEQLPVPYGLVRFGVAPDHPKLKQVTVAFDRIATMPGFRFVGGVTVGRDVTIDELRASYDAVILATGADVSRALGIPGETLAGCHHAGDFVAWYNGHPDYRDCSFDLAHDAVTIVGHGNVALDVARILARTVDELRLTDIASHALEVLAESRVREIHLVGRSGPRQAKFGAKELRDFLALAQCDAVVDPRDVAAASVGETSNDPEMSEKLELLGAVSQRPVGKQRRCVFRFGLSPVAINGRGRVEEIAFADPSRSIEAIPCGVVFSSIGRRTAPLPGVPFDAQRGVHANVDGRVVDTHGVVPGLYVCGWSKRGPSGTIGTNRACGMATAEAVLTDLPARAGSRLRDPDILLAQLRGRVSRIVSFDDWSAIDAAEKSRGVAQGRPREKFVSVPEMMAVLASTP</sequence>
<dbReference type="KEGG" id="rpb:RPB_3414"/>
<evidence type="ECO:0000256" key="5">
    <source>
        <dbReference type="ARBA" id="ARBA00022857"/>
    </source>
</evidence>
<dbReference type="PRINTS" id="PR00419">
    <property type="entry name" value="ADXRDTASE"/>
</dbReference>
<feature type="domain" description="FAD/NAD(P)-binding" evidence="9">
    <location>
        <begin position="14"/>
        <end position="192"/>
    </location>
</feature>
<reference evidence="10 11" key="1">
    <citation type="submission" date="2006-01" db="EMBL/GenBank/DDBJ databases">
        <title>Complete sequence of Rhodopseudomonas palustris HaA2.</title>
        <authorList>
            <consortium name="US DOE Joint Genome Institute"/>
            <person name="Copeland A."/>
            <person name="Lucas S."/>
            <person name="Lapidus A."/>
            <person name="Barry K."/>
            <person name="Detter J.C."/>
            <person name="Glavina T."/>
            <person name="Hammon N."/>
            <person name="Israni S."/>
            <person name="Pitluck S."/>
            <person name="Chain P."/>
            <person name="Malfatti S."/>
            <person name="Shin M."/>
            <person name="Vergez L."/>
            <person name="Schmutz J."/>
            <person name="Larimer F."/>
            <person name="Land M."/>
            <person name="Hauser L."/>
            <person name="Pelletier D.A."/>
            <person name="Kyrpides N."/>
            <person name="Anderson I."/>
            <person name="Oda Y."/>
            <person name="Harwood C.S."/>
            <person name="Richardson P."/>
        </authorList>
    </citation>
    <scope>NUCLEOTIDE SEQUENCE [LARGE SCALE GENOMIC DNA]</scope>
    <source>
        <strain evidence="10 11">HaA2</strain>
    </source>
</reference>
<evidence type="ECO:0000256" key="7">
    <source>
        <dbReference type="PIRSR" id="PIRSR000362-1"/>
    </source>
</evidence>
<dbReference type="Gene3D" id="3.50.50.60">
    <property type="entry name" value="FAD/NAD(P)-binding domain"/>
    <property type="match status" value="1"/>
</dbReference>
<evidence type="ECO:0000256" key="8">
    <source>
        <dbReference type="PIRSR" id="PIRSR000362-2"/>
    </source>
</evidence>
<dbReference type="PIRSF" id="PIRSF000362">
    <property type="entry name" value="FNR"/>
    <property type="match status" value="1"/>
</dbReference>
<feature type="binding site" evidence="7">
    <location>
        <position position="53"/>
    </location>
    <ligand>
        <name>FAD</name>
        <dbReference type="ChEBI" id="CHEBI:57692"/>
    </ligand>
</feature>
<evidence type="ECO:0000256" key="2">
    <source>
        <dbReference type="ARBA" id="ARBA00008312"/>
    </source>
</evidence>
<dbReference type="OrthoDB" id="9803192at2"/>
<feature type="binding site" evidence="8">
    <location>
        <position position="216"/>
    </location>
    <ligand>
        <name>NADP(+)</name>
        <dbReference type="ChEBI" id="CHEBI:58349"/>
    </ligand>
</feature>
<keyword evidence="3" id="KW-0285">Flavoprotein</keyword>
<dbReference type="PANTHER" id="PTHR48467">
    <property type="entry name" value="GLUTAMATE SYNTHASE 1 [NADH], CHLOROPLASTIC-LIKE"/>
    <property type="match status" value="1"/>
</dbReference>
<evidence type="ECO:0000256" key="4">
    <source>
        <dbReference type="ARBA" id="ARBA00022827"/>
    </source>
</evidence>
<dbReference type="EMBL" id="CP000250">
    <property type="protein sequence ID" value="ABD08110.1"/>
    <property type="molecule type" value="Genomic_DNA"/>
</dbReference>
<protein>
    <submittedName>
        <fullName evidence="10">FAD-dependent pyridine nucleotide-disulphide oxidoreductase</fullName>
    </submittedName>
</protein>
<feature type="binding site" evidence="7">
    <location>
        <position position="24"/>
    </location>
    <ligand>
        <name>FAD</name>
        <dbReference type="ChEBI" id="CHEBI:57692"/>
    </ligand>
</feature>
<dbReference type="STRING" id="316058.RPB_3414"/>
<dbReference type="InterPro" id="IPR036188">
    <property type="entry name" value="FAD/NAD-bd_sf"/>
</dbReference>
<feature type="binding site" evidence="7">
    <location>
        <begin position="359"/>
        <end position="361"/>
    </location>
    <ligand>
        <name>FAD</name>
        <dbReference type="ChEBI" id="CHEBI:57692"/>
    </ligand>
</feature>
<feature type="binding site" evidence="7">
    <location>
        <position position="89"/>
    </location>
    <ligand>
        <name>FAD</name>
        <dbReference type="ChEBI" id="CHEBI:57692"/>
    </ligand>
</feature>
<keyword evidence="11" id="KW-1185">Reference proteome</keyword>
<feature type="binding site" evidence="7">
    <location>
        <position position="45"/>
    </location>
    <ligand>
        <name>FAD</name>
        <dbReference type="ChEBI" id="CHEBI:57692"/>
    </ligand>
</feature>
<dbReference type="RefSeq" id="WP_011442294.1">
    <property type="nucleotide sequence ID" value="NC_007778.1"/>
</dbReference>
<evidence type="ECO:0000256" key="3">
    <source>
        <dbReference type="ARBA" id="ARBA00022630"/>
    </source>
</evidence>
<dbReference type="GO" id="GO:0016491">
    <property type="term" value="F:oxidoreductase activity"/>
    <property type="evidence" value="ECO:0007669"/>
    <property type="project" value="UniProtKB-KW"/>
</dbReference>
<comment type="similarity">
    <text evidence="2">Belongs to the ferredoxin--NADP reductase type 1 family.</text>
</comment>
<comment type="cofactor">
    <cofactor evidence="1 7">
        <name>FAD</name>
        <dbReference type="ChEBI" id="CHEBI:57692"/>
    </cofactor>
</comment>
<evidence type="ECO:0000313" key="11">
    <source>
        <dbReference type="Proteomes" id="UP000008809"/>
    </source>
</evidence>
<dbReference type="PANTHER" id="PTHR48467:SF1">
    <property type="entry name" value="GLUTAMATE SYNTHASE 1 [NADH], CHLOROPLASTIC-LIKE"/>
    <property type="match status" value="1"/>
</dbReference>
<evidence type="ECO:0000256" key="6">
    <source>
        <dbReference type="ARBA" id="ARBA00023002"/>
    </source>
</evidence>
<organism evidence="10 11">
    <name type="scientific">Rhodopseudomonas palustris (strain HaA2)</name>
    <dbReference type="NCBI Taxonomy" id="316058"/>
    <lineage>
        <taxon>Bacteria</taxon>
        <taxon>Pseudomonadati</taxon>
        <taxon>Pseudomonadota</taxon>
        <taxon>Alphaproteobacteria</taxon>
        <taxon>Hyphomicrobiales</taxon>
        <taxon>Nitrobacteraceae</taxon>
        <taxon>Rhodopseudomonas</taxon>
    </lineage>
</organism>
<dbReference type="HOGENOM" id="CLU_024722_3_0_5"/>
<dbReference type="Proteomes" id="UP000008809">
    <property type="component" value="Chromosome"/>
</dbReference>
<dbReference type="AlphaFoldDB" id="Q2IUK0"/>
<dbReference type="InterPro" id="IPR021163">
    <property type="entry name" value="Ferredox_Rdtase_adrenod"/>
</dbReference>
<dbReference type="eggNOG" id="COG0493">
    <property type="taxonomic scope" value="Bacteria"/>
</dbReference>
<dbReference type="InterPro" id="IPR055275">
    <property type="entry name" value="Ferredox_Rdtase"/>
</dbReference>
<gene>
    <name evidence="10" type="ordered locus">RPB_3414</name>
</gene>
<dbReference type="Gene3D" id="3.40.50.720">
    <property type="entry name" value="NAD(P)-binding Rossmann-like Domain"/>
    <property type="match status" value="1"/>
</dbReference>
<keyword evidence="6" id="KW-0560">Oxidoreductase</keyword>
<name>Q2IUK0_RHOP2</name>
<keyword evidence="5 8" id="KW-0521">NADP</keyword>
<accession>Q2IUK0</accession>